<keyword evidence="2" id="KW-1185">Reference proteome</keyword>
<sequence length="66" mass="7469">MNPLMVRSQEPRGKTENSGIVCFVPRAAGHWLLTEGWRGRKKGQRGDVYRKIQPINTSCLFKSPLA</sequence>
<dbReference type="AlphaFoldDB" id="A0A5B7IFP0"/>
<protein>
    <submittedName>
        <fullName evidence="1">Uncharacterized protein</fullName>
    </submittedName>
</protein>
<evidence type="ECO:0000313" key="2">
    <source>
        <dbReference type="Proteomes" id="UP000324222"/>
    </source>
</evidence>
<name>A0A5B7IFP0_PORTR</name>
<reference evidence="1 2" key="1">
    <citation type="submission" date="2019-05" db="EMBL/GenBank/DDBJ databases">
        <title>Another draft genome of Portunus trituberculatus and its Hox gene families provides insights of decapod evolution.</title>
        <authorList>
            <person name="Jeong J.-H."/>
            <person name="Song I."/>
            <person name="Kim S."/>
            <person name="Choi T."/>
            <person name="Kim D."/>
            <person name="Ryu S."/>
            <person name="Kim W."/>
        </authorList>
    </citation>
    <scope>NUCLEOTIDE SEQUENCE [LARGE SCALE GENOMIC DNA]</scope>
    <source>
        <tissue evidence="1">Muscle</tissue>
    </source>
</reference>
<comment type="caution">
    <text evidence="1">The sequence shown here is derived from an EMBL/GenBank/DDBJ whole genome shotgun (WGS) entry which is preliminary data.</text>
</comment>
<dbReference type="Proteomes" id="UP000324222">
    <property type="component" value="Unassembled WGS sequence"/>
</dbReference>
<gene>
    <name evidence="1" type="ORF">E2C01_077922</name>
</gene>
<evidence type="ECO:0000313" key="1">
    <source>
        <dbReference type="EMBL" id="MPC83220.1"/>
    </source>
</evidence>
<accession>A0A5B7IFP0</accession>
<proteinExistence type="predicted"/>
<dbReference type="EMBL" id="VSRR010061902">
    <property type="protein sequence ID" value="MPC83220.1"/>
    <property type="molecule type" value="Genomic_DNA"/>
</dbReference>
<organism evidence="1 2">
    <name type="scientific">Portunus trituberculatus</name>
    <name type="common">Swimming crab</name>
    <name type="synonym">Neptunus trituberculatus</name>
    <dbReference type="NCBI Taxonomy" id="210409"/>
    <lineage>
        <taxon>Eukaryota</taxon>
        <taxon>Metazoa</taxon>
        <taxon>Ecdysozoa</taxon>
        <taxon>Arthropoda</taxon>
        <taxon>Crustacea</taxon>
        <taxon>Multicrustacea</taxon>
        <taxon>Malacostraca</taxon>
        <taxon>Eumalacostraca</taxon>
        <taxon>Eucarida</taxon>
        <taxon>Decapoda</taxon>
        <taxon>Pleocyemata</taxon>
        <taxon>Brachyura</taxon>
        <taxon>Eubrachyura</taxon>
        <taxon>Portunoidea</taxon>
        <taxon>Portunidae</taxon>
        <taxon>Portuninae</taxon>
        <taxon>Portunus</taxon>
    </lineage>
</organism>